<dbReference type="EMBL" id="CAICTM010000755">
    <property type="protein sequence ID" value="CAB9516026.1"/>
    <property type="molecule type" value="Genomic_DNA"/>
</dbReference>
<feature type="compositionally biased region" description="Polar residues" evidence="1">
    <location>
        <begin position="504"/>
        <end position="514"/>
    </location>
</feature>
<sequence>MSWVSLSGSEGGESEMHSYKDVAKHAFASPTNLGSRLGHRTPSKDNMSTSGMSTSRRGPSRIGSQDEAEAFHQMFNSTAVQVTKKRSNSKEPKPNDLSEGLKALANKASRQYHADLSSNDESGNNSSSDGKESFSLGSVSRRTKDLDLAHNDNSFHVIGGLIVEFFQSKQKAGNSDLRLTAQDIAQLDRLAPPRVRASFVEAVRFRFTNAPMESTSSVHLLARQCHDLGLDADGPQNPLLVAAGAEIVIPVPRQDKTTSSRASGRSSGDSGSESGSMSSYPSSSSGKEPEVIGTHPSSRVVPALPKNSPLLPNFGRPPRQHAEDPPAKSGASISTRLTKMGVEVPYNSDDSSADVSTSHSQPSSSQGVGTGTGGRPDPNNTLHDAVGNSLTKMGIEMPRYGGDSAVSSIAAGCGASVSTDMKSMATSLTRLGVEIPLRAMSGEYTQSDSGASYNSDKQPNGAAKPMHHQPLRMPMPGPHGQVPVFAAGQNVMLSGSKTDEDSSILPSAGSSKEYASSEGMAKQQLMAELREASNLMAESKTQEAAKFWRDHVLELEARLRALTGDEASYVSEMEKQTLPTLRVMNVNVNGDSAQGREELAPTANGGQNNTAVPDVAPVGVNNDPNNQFTNHPSNSFQATNSSQNSLAQDAAHHRMDMAAARAPLMIDPSLEGVPMVDVVAPADLPGGYHFEAEIEGRRFLATVPAGGVQKGETFSCYMRDLEKVGSDIPVGRWRDGLFDCCSIGCCHPVICNGLFCPIVLLGQIMTRVGFDFLGRPSLDNSMNGPGTLWTILVFWVIMNLALFAAFNVKWSRGMELSMADLGSVVVINVAYILFLIYLTSSTRGSLREKYYIRESRFHDLEDCCCATFCLPCSVCQMARHTADYSTYEGVCCNETGLPDCYAPSSSGKYLDTDPVMS</sequence>
<dbReference type="NCBIfam" id="TIGR01571">
    <property type="entry name" value="A_thal_Cys_rich"/>
    <property type="match status" value="1"/>
</dbReference>
<evidence type="ECO:0000313" key="3">
    <source>
        <dbReference type="EMBL" id="CAB9516026.1"/>
    </source>
</evidence>
<proteinExistence type="predicted"/>
<feature type="transmembrane region" description="Helical" evidence="2">
    <location>
        <begin position="786"/>
        <end position="806"/>
    </location>
</feature>
<name>A0A9N8HJB8_9STRA</name>
<dbReference type="Pfam" id="PF04749">
    <property type="entry name" value="PLAC8"/>
    <property type="match status" value="1"/>
</dbReference>
<feature type="compositionally biased region" description="Polar residues" evidence="1">
    <location>
        <begin position="444"/>
        <end position="458"/>
    </location>
</feature>
<protein>
    <submittedName>
        <fullName evidence="3">Uncharacterized protein</fullName>
    </submittedName>
</protein>
<feature type="compositionally biased region" description="Low complexity" evidence="1">
    <location>
        <begin position="117"/>
        <end position="128"/>
    </location>
</feature>
<feature type="compositionally biased region" description="Polar residues" evidence="1">
    <location>
        <begin position="622"/>
        <end position="647"/>
    </location>
</feature>
<feature type="region of interest" description="Disordered" evidence="1">
    <location>
        <begin position="29"/>
        <end position="64"/>
    </location>
</feature>
<feature type="region of interest" description="Disordered" evidence="1">
    <location>
        <begin position="251"/>
        <end position="386"/>
    </location>
</feature>
<dbReference type="AlphaFoldDB" id="A0A9N8HJB8"/>
<feature type="compositionally biased region" description="Low complexity" evidence="1">
    <location>
        <begin position="259"/>
        <end position="286"/>
    </location>
</feature>
<feature type="region of interest" description="Disordered" evidence="1">
    <location>
        <begin position="444"/>
        <end position="470"/>
    </location>
</feature>
<organism evidence="3 4">
    <name type="scientific">Seminavis robusta</name>
    <dbReference type="NCBI Taxonomy" id="568900"/>
    <lineage>
        <taxon>Eukaryota</taxon>
        <taxon>Sar</taxon>
        <taxon>Stramenopiles</taxon>
        <taxon>Ochrophyta</taxon>
        <taxon>Bacillariophyta</taxon>
        <taxon>Bacillariophyceae</taxon>
        <taxon>Bacillariophycidae</taxon>
        <taxon>Naviculales</taxon>
        <taxon>Naviculaceae</taxon>
        <taxon>Seminavis</taxon>
    </lineage>
</organism>
<evidence type="ECO:0000256" key="1">
    <source>
        <dbReference type="SAM" id="MobiDB-lite"/>
    </source>
</evidence>
<evidence type="ECO:0000313" key="4">
    <source>
        <dbReference type="Proteomes" id="UP001153069"/>
    </source>
</evidence>
<reference evidence="3" key="1">
    <citation type="submission" date="2020-06" db="EMBL/GenBank/DDBJ databases">
        <authorList>
            <consortium name="Plant Systems Biology data submission"/>
        </authorList>
    </citation>
    <scope>NUCLEOTIDE SEQUENCE</scope>
    <source>
        <strain evidence="3">D6</strain>
    </source>
</reference>
<feature type="region of interest" description="Disordered" evidence="1">
    <location>
        <begin position="495"/>
        <end position="519"/>
    </location>
</feature>
<comment type="caution">
    <text evidence="3">The sequence shown here is derived from an EMBL/GenBank/DDBJ whole genome shotgun (WGS) entry which is preliminary data.</text>
</comment>
<feature type="compositionally biased region" description="Polar residues" evidence="1">
    <location>
        <begin position="44"/>
        <end position="57"/>
    </location>
</feature>
<keyword evidence="2" id="KW-1133">Transmembrane helix</keyword>
<feature type="region of interest" description="Disordered" evidence="1">
    <location>
        <begin position="113"/>
        <end position="136"/>
    </location>
</feature>
<feature type="region of interest" description="Disordered" evidence="1">
    <location>
        <begin position="596"/>
        <end position="652"/>
    </location>
</feature>
<keyword evidence="4" id="KW-1185">Reference proteome</keyword>
<evidence type="ECO:0000256" key="2">
    <source>
        <dbReference type="SAM" id="Phobius"/>
    </source>
</evidence>
<dbReference type="InterPro" id="IPR006461">
    <property type="entry name" value="PLAC_motif_containing"/>
</dbReference>
<keyword evidence="2" id="KW-0812">Transmembrane</keyword>
<dbReference type="OrthoDB" id="48713at2759"/>
<feature type="compositionally biased region" description="Low complexity" evidence="1">
    <location>
        <begin position="356"/>
        <end position="367"/>
    </location>
</feature>
<dbReference type="PANTHER" id="PTHR15907">
    <property type="entry name" value="DUF614 FAMILY PROTEIN-RELATED"/>
    <property type="match status" value="1"/>
</dbReference>
<keyword evidence="2" id="KW-0472">Membrane</keyword>
<feature type="transmembrane region" description="Helical" evidence="2">
    <location>
        <begin position="818"/>
        <end position="839"/>
    </location>
</feature>
<accession>A0A9N8HJB8</accession>
<gene>
    <name evidence="3" type="ORF">SEMRO_756_G197700.1</name>
</gene>
<dbReference type="Proteomes" id="UP001153069">
    <property type="component" value="Unassembled WGS sequence"/>
</dbReference>